<feature type="domain" description="J" evidence="2">
    <location>
        <begin position="6"/>
        <end position="72"/>
    </location>
</feature>
<feature type="region of interest" description="Disordered" evidence="1">
    <location>
        <begin position="256"/>
        <end position="280"/>
    </location>
</feature>
<dbReference type="PROSITE" id="PS00636">
    <property type="entry name" value="DNAJ_1"/>
    <property type="match status" value="1"/>
</dbReference>
<dbReference type="Proteomes" id="UP001530293">
    <property type="component" value="Unassembled WGS sequence"/>
</dbReference>
<feature type="compositionally biased region" description="Polar residues" evidence="1">
    <location>
        <begin position="266"/>
        <end position="280"/>
    </location>
</feature>
<dbReference type="InterPro" id="IPR050817">
    <property type="entry name" value="DjlA_DnaK_co-chaperone"/>
</dbReference>
<feature type="compositionally biased region" description="Low complexity" evidence="1">
    <location>
        <begin position="80"/>
        <end position="98"/>
    </location>
</feature>
<dbReference type="InterPro" id="IPR001623">
    <property type="entry name" value="DnaJ_domain"/>
</dbReference>
<accession>A0ABD3N3Z3</accession>
<proteinExistence type="predicted"/>
<evidence type="ECO:0000313" key="4">
    <source>
        <dbReference type="Proteomes" id="UP001530293"/>
    </source>
</evidence>
<dbReference type="InterPro" id="IPR036869">
    <property type="entry name" value="J_dom_sf"/>
</dbReference>
<dbReference type="PRINTS" id="PR00625">
    <property type="entry name" value="JDOMAIN"/>
</dbReference>
<evidence type="ECO:0000256" key="1">
    <source>
        <dbReference type="SAM" id="MobiDB-lite"/>
    </source>
</evidence>
<organism evidence="3 4">
    <name type="scientific">Discostella pseudostelligera</name>
    <dbReference type="NCBI Taxonomy" id="259834"/>
    <lineage>
        <taxon>Eukaryota</taxon>
        <taxon>Sar</taxon>
        <taxon>Stramenopiles</taxon>
        <taxon>Ochrophyta</taxon>
        <taxon>Bacillariophyta</taxon>
        <taxon>Coscinodiscophyceae</taxon>
        <taxon>Thalassiosirophycidae</taxon>
        <taxon>Stephanodiscales</taxon>
        <taxon>Stephanodiscaceae</taxon>
        <taxon>Discostella</taxon>
    </lineage>
</organism>
<dbReference type="SUPFAM" id="SSF46565">
    <property type="entry name" value="Chaperone J-domain"/>
    <property type="match status" value="1"/>
</dbReference>
<evidence type="ECO:0000313" key="3">
    <source>
        <dbReference type="EMBL" id="KAL3770814.1"/>
    </source>
</evidence>
<dbReference type="CDD" id="cd06257">
    <property type="entry name" value="DnaJ"/>
    <property type="match status" value="1"/>
</dbReference>
<dbReference type="Pfam" id="PF00226">
    <property type="entry name" value="DnaJ"/>
    <property type="match status" value="1"/>
</dbReference>
<dbReference type="InterPro" id="IPR018253">
    <property type="entry name" value="DnaJ_domain_CS"/>
</dbReference>
<evidence type="ECO:0000259" key="2">
    <source>
        <dbReference type="PROSITE" id="PS50076"/>
    </source>
</evidence>
<dbReference type="AlphaFoldDB" id="A0ABD3N3Z3"/>
<keyword evidence="4" id="KW-1185">Reference proteome</keyword>
<comment type="caution">
    <text evidence="3">The sequence shown here is derived from an EMBL/GenBank/DDBJ whole genome shotgun (WGS) entry which is preliminary data.</text>
</comment>
<reference evidence="3 4" key="1">
    <citation type="submission" date="2024-10" db="EMBL/GenBank/DDBJ databases">
        <title>Updated reference genomes for cyclostephanoid diatoms.</title>
        <authorList>
            <person name="Roberts W.R."/>
            <person name="Alverson A.J."/>
        </authorList>
    </citation>
    <scope>NUCLEOTIDE SEQUENCE [LARGE SCALE GENOMIC DNA]</scope>
    <source>
        <strain evidence="3 4">AJA232-27</strain>
    </source>
</reference>
<gene>
    <name evidence="3" type="ORF">ACHAWU_006373</name>
</gene>
<name>A0ABD3N3Z3_9STRA</name>
<dbReference type="Gene3D" id="1.10.287.110">
    <property type="entry name" value="DnaJ domain"/>
    <property type="match status" value="1"/>
</dbReference>
<feature type="compositionally biased region" description="Low complexity" evidence="1">
    <location>
        <begin position="105"/>
        <end position="119"/>
    </location>
</feature>
<dbReference type="SMART" id="SM00271">
    <property type="entry name" value="DnaJ"/>
    <property type="match status" value="1"/>
</dbReference>
<dbReference type="PROSITE" id="PS50076">
    <property type="entry name" value="DNAJ_2"/>
    <property type="match status" value="1"/>
</dbReference>
<dbReference type="PANTHER" id="PTHR24074">
    <property type="entry name" value="CO-CHAPERONE PROTEIN DJLA"/>
    <property type="match status" value="1"/>
</dbReference>
<feature type="region of interest" description="Disordered" evidence="1">
    <location>
        <begin position="75"/>
        <end position="132"/>
    </location>
</feature>
<protein>
    <recommendedName>
        <fullName evidence="2">J domain-containing protein</fullName>
    </recommendedName>
</protein>
<sequence length="327" mass="35595">MTPPPTHYDILGVPRNADAITIRKSYLRSSLRCHPDKNPGREEEAKAEFIKVGQAYAVLSDETKRAAYDRELDRGYWRNSSSGRPTASSRPRPSSPQQQQPPPQQQQQDQPQQNNFNNNDNKKSSATDEDEFDNFMRMFDETVSGMSEDELNMAIGAAAVVGGIIGSILGARAIKNPFLANAASIVGSAMASQAASKLVQTLHEDSQQRMLERGEREAAIARGETVQGPTSRENRDRVFQDAGRAFQKVASAAMGGGASASSSSARQCSGNEAPTSNNLGATGVRRQVQFSWRQAAEVVKMAADICSEMQQSGAAAKSNQYHRRTNR</sequence>
<dbReference type="EMBL" id="JALLBG020000035">
    <property type="protein sequence ID" value="KAL3770814.1"/>
    <property type="molecule type" value="Genomic_DNA"/>
</dbReference>